<evidence type="ECO:0000256" key="6">
    <source>
        <dbReference type="ARBA" id="ARBA00023017"/>
    </source>
</evidence>
<dbReference type="GO" id="GO:0051301">
    <property type="term" value="P:cell division"/>
    <property type="evidence" value="ECO:0007669"/>
    <property type="project" value="UniProtKB-KW"/>
</dbReference>
<feature type="coiled-coil region" evidence="9">
    <location>
        <begin position="201"/>
        <end position="486"/>
    </location>
</feature>
<sequence>MAEKFTLGDRVTVVGKDLRGQVGFIGETDFSPGKWYGLILDEPKGKNNGTVQGRAYFECEENHGLFIRESQLQAENTTLAPPKTTSKLVSPRSSLRMATPRSSKLPGLTAKTTSRIPSAPSGLSSMGSTTKRTSREMPSPRLGTARKSRYGTGGTLAESSSAESLGAVSIRSESSETAKSITKIEELEEKASTLSTQSSILQTLSEENRSLKMTVEDLEAQLNIMKELVELRDNLEMAYLDKEMAEEKIEELQTELDRVRDEAEALRTELEILKAERETEGLEETEDVPTSSVANKALEDQNVRLREALVGMRDLSAQERHKTLKLERICEDQRKEIDDMTALKDKLEANVEEVNKQLLEALDQMSAYMGSEKIIDNLTTKVLGLEEELEETREKLLELERDSAITQELVEAQSEAEKEFRDEIATLQTTIAKMKRVQDEMKNLIADRDSTILKFRDLVSQLHEKIEQISRDNADKDREIEESTATIQAMRSMGASAESVEYKMKLEQSRGKKGAFEIEMRILEADLAGKHVYYLSKFVPANFMQRGGDHDAILLLLLIPRLMRKCEMLHASAKQNFFMSPESFSDVLNSAQALLKEPAVDRASFGHRLSRLVLGITGILRQCSIAMDHCSVDAFVRLAAFYPEFSVQEKTIDVFVELLRRDQLDENVPLEGAERAFIQLCQLLHGSLTEVINTGREKPLRKRDDIYSWLTDSLWLQDSARTFQSAVEAILMEVSRIKCLMLSGSETTEMGLFLKEIHGDAEETRNALRKIARFLPADGESKDVVALDKGVREIIKSSHGRVDLLVLAFQDISKACVRQILSSGGADPSSLGLTSEKVKELAFVAVENASHKSLVRFLNSEDSDASFVGPLVMLKKFMSGVRVNATDIATNLAQGKYDMSLKPDESATDWKNVTSPLELRAVMIKEEMKDAENLRTKLEMRDQDIKDLKKLLKQKQEEMSELAIRRDMAEKKLLLVSQEKQLSEERWTRRLEDAQALIAKKEKECAEIVDQLQKDVDTSENEKQQLKARLLAVNKFQALEGESILFFVRNFEAGLGKIGTPGSPTSSVPPMSLPAMASTALTAGMSPLAAMMSQSPGRGSMGGVHGEQIRVLEEERDALRRLVRVLEEKNASMVVDDMKNKMLSLKPLVVPKKRGSGGPEDRLDELQKQTHRLLDRIFKESVLPVIDITKRHGQEIHLTELTWPGAELLERQRNTKKLRDELEDLRSQSLDAAIRAEVGGRMTESTGAVFGRPLYTKALLEKRSSSDKETLVARLTVPKSVAQRMNLPIDEPVKRIRVDGREWAELMLRLGPGVC</sequence>
<comment type="similarity">
    <text evidence="2">Belongs to the dynactin 150 kDa subunit family.</text>
</comment>
<evidence type="ECO:0000256" key="8">
    <source>
        <dbReference type="ARBA" id="ARBA00023212"/>
    </source>
</evidence>
<keyword evidence="7 9" id="KW-0175">Coiled coil</keyword>
<dbReference type="GO" id="GO:0007097">
    <property type="term" value="P:nuclear migration"/>
    <property type="evidence" value="ECO:0007669"/>
    <property type="project" value="TreeGrafter"/>
</dbReference>
<dbReference type="InterPro" id="IPR022157">
    <property type="entry name" value="Dynactin"/>
</dbReference>
<dbReference type="GO" id="GO:0000132">
    <property type="term" value="P:establishment of mitotic spindle orientation"/>
    <property type="evidence" value="ECO:0007669"/>
    <property type="project" value="TreeGrafter"/>
</dbReference>
<evidence type="ECO:0000256" key="10">
    <source>
        <dbReference type="SAM" id="MobiDB-lite"/>
    </source>
</evidence>
<dbReference type="GO" id="GO:0030286">
    <property type="term" value="C:dynein complex"/>
    <property type="evidence" value="ECO:0007669"/>
    <property type="project" value="UniProtKB-KW"/>
</dbReference>
<dbReference type="Pfam" id="PF01302">
    <property type="entry name" value="CAP_GLY"/>
    <property type="match status" value="1"/>
</dbReference>
<evidence type="ECO:0000256" key="7">
    <source>
        <dbReference type="ARBA" id="ARBA00023054"/>
    </source>
</evidence>
<dbReference type="Proteomes" id="UP000678499">
    <property type="component" value="Unassembled WGS sequence"/>
</dbReference>
<comment type="subcellular location">
    <subcellularLocation>
        <location evidence="1">Cytoplasm</location>
        <location evidence="1">Cytoskeleton</location>
    </subcellularLocation>
</comment>
<dbReference type="SMART" id="SM01052">
    <property type="entry name" value="CAP_GLY"/>
    <property type="match status" value="1"/>
</dbReference>
<evidence type="ECO:0000313" key="12">
    <source>
        <dbReference type="EMBL" id="CAD7277187.1"/>
    </source>
</evidence>
<proteinExistence type="inferred from homology"/>
<evidence type="ECO:0000313" key="13">
    <source>
        <dbReference type="Proteomes" id="UP000678499"/>
    </source>
</evidence>
<keyword evidence="13" id="KW-1185">Reference proteome</keyword>
<reference evidence="12" key="1">
    <citation type="submission" date="2020-11" db="EMBL/GenBank/DDBJ databases">
        <authorList>
            <person name="Tran Van P."/>
        </authorList>
    </citation>
    <scope>NUCLEOTIDE SEQUENCE</scope>
</reference>
<evidence type="ECO:0000256" key="3">
    <source>
        <dbReference type="ARBA" id="ARBA00016574"/>
    </source>
</evidence>
<evidence type="ECO:0000259" key="11">
    <source>
        <dbReference type="PROSITE" id="PS50245"/>
    </source>
</evidence>
<evidence type="ECO:0000256" key="2">
    <source>
        <dbReference type="ARBA" id="ARBA00011010"/>
    </source>
</evidence>
<feature type="coiled-coil region" evidence="9">
    <location>
        <begin position="921"/>
        <end position="1029"/>
    </location>
</feature>
<dbReference type="InterPro" id="IPR036859">
    <property type="entry name" value="CAP-Gly_dom_sf"/>
</dbReference>
<evidence type="ECO:0000256" key="4">
    <source>
        <dbReference type="ARBA" id="ARBA00022490"/>
    </source>
</evidence>
<feature type="domain" description="CAP-Gly" evidence="11">
    <location>
        <begin position="26"/>
        <end position="68"/>
    </location>
</feature>
<dbReference type="GO" id="GO:0005814">
    <property type="term" value="C:centriole"/>
    <property type="evidence" value="ECO:0007669"/>
    <property type="project" value="UniProtKB-SubCell"/>
</dbReference>
<feature type="compositionally biased region" description="Polar residues" evidence="10">
    <location>
        <begin position="74"/>
        <end position="93"/>
    </location>
</feature>
<evidence type="ECO:0000256" key="5">
    <source>
        <dbReference type="ARBA" id="ARBA00022701"/>
    </source>
</evidence>
<dbReference type="PROSITE" id="PS50245">
    <property type="entry name" value="CAP_GLY_2"/>
    <property type="match status" value="1"/>
</dbReference>
<dbReference type="EMBL" id="OA882857">
    <property type="protein sequence ID" value="CAD7277187.1"/>
    <property type="molecule type" value="Genomic_DNA"/>
</dbReference>
<keyword evidence="8" id="KW-0206">Cytoskeleton</keyword>
<protein>
    <recommendedName>
        <fullName evidence="3">Dynactin subunit 1</fullName>
    </recommendedName>
</protein>
<dbReference type="OrthoDB" id="2130750at2759"/>
<evidence type="ECO:0000256" key="1">
    <source>
        <dbReference type="ARBA" id="ARBA00004245"/>
    </source>
</evidence>
<dbReference type="Pfam" id="PF12455">
    <property type="entry name" value="Dynactin"/>
    <property type="match status" value="1"/>
</dbReference>
<dbReference type="PROSITE" id="PS00845">
    <property type="entry name" value="CAP_GLY_1"/>
    <property type="match status" value="1"/>
</dbReference>
<gene>
    <name evidence="12" type="ORF">NMOB1V02_LOCUS4924</name>
</gene>
<feature type="region of interest" description="Disordered" evidence="10">
    <location>
        <begin position="74"/>
        <end position="178"/>
    </location>
</feature>
<dbReference type="SUPFAM" id="SSF74924">
    <property type="entry name" value="Cap-Gly domain"/>
    <property type="match status" value="1"/>
</dbReference>
<dbReference type="EMBL" id="CAJPEX010000820">
    <property type="protein sequence ID" value="CAG0917339.1"/>
    <property type="molecule type" value="Genomic_DNA"/>
</dbReference>
<dbReference type="GO" id="GO:0030424">
    <property type="term" value="C:axon"/>
    <property type="evidence" value="ECO:0007669"/>
    <property type="project" value="TreeGrafter"/>
</dbReference>
<dbReference type="Gene3D" id="2.30.30.190">
    <property type="entry name" value="CAP Gly-rich-like domain"/>
    <property type="match status" value="1"/>
</dbReference>
<dbReference type="PANTHER" id="PTHR18916">
    <property type="entry name" value="DYNACTIN 1-RELATED MICROTUBULE-BINDING"/>
    <property type="match status" value="1"/>
</dbReference>
<accession>A0A7R9BLC5</accession>
<keyword evidence="5" id="KW-0493">Microtubule</keyword>
<name>A0A7R9BLC5_9CRUS</name>
<evidence type="ECO:0000256" key="9">
    <source>
        <dbReference type="SAM" id="Coils"/>
    </source>
</evidence>
<dbReference type="GO" id="GO:0005874">
    <property type="term" value="C:microtubule"/>
    <property type="evidence" value="ECO:0007669"/>
    <property type="project" value="UniProtKB-KW"/>
</dbReference>
<organism evidence="12">
    <name type="scientific">Notodromas monacha</name>
    <dbReference type="NCBI Taxonomy" id="399045"/>
    <lineage>
        <taxon>Eukaryota</taxon>
        <taxon>Metazoa</taxon>
        <taxon>Ecdysozoa</taxon>
        <taxon>Arthropoda</taxon>
        <taxon>Crustacea</taxon>
        <taxon>Oligostraca</taxon>
        <taxon>Ostracoda</taxon>
        <taxon>Podocopa</taxon>
        <taxon>Podocopida</taxon>
        <taxon>Cypridocopina</taxon>
        <taxon>Cypridoidea</taxon>
        <taxon>Cyprididae</taxon>
        <taxon>Notodromas</taxon>
    </lineage>
</organism>
<keyword evidence="6" id="KW-0243">Dynein</keyword>
<feature type="compositionally biased region" description="Low complexity" evidence="10">
    <location>
        <begin position="156"/>
        <end position="165"/>
    </location>
</feature>
<dbReference type="InterPro" id="IPR000938">
    <property type="entry name" value="CAP-Gly_domain"/>
</dbReference>
<dbReference type="GO" id="GO:0000922">
    <property type="term" value="C:spindle pole"/>
    <property type="evidence" value="ECO:0007669"/>
    <property type="project" value="TreeGrafter"/>
</dbReference>
<keyword evidence="4" id="KW-0963">Cytoplasm</keyword>
<feature type="compositionally biased region" description="Polar residues" evidence="10">
    <location>
        <begin position="110"/>
        <end position="131"/>
    </location>
</feature>
<dbReference type="GO" id="GO:0000776">
    <property type="term" value="C:kinetochore"/>
    <property type="evidence" value="ECO:0007669"/>
    <property type="project" value="TreeGrafter"/>
</dbReference>